<name>A0A5S9N3I8_9GAMM</name>
<evidence type="ECO:0000313" key="3">
    <source>
        <dbReference type="Proteomes" id="UP000434580"/>
    </source>
</evidence>
<accession>A0A5S9N3I8</accession>
<protein>
    <recommendedName>
        <fullName evidence="4">Outer membrane protein beta-barrel domain-containing protein</fullName>
    </recommendedName>
</protein>
<organism evidence="2 3">
    <name type="scientific">BD1-7 clade bacterium</name>
    <dbReference type="NCBI Taxonomy" id="2029982"/>
    <lineage>
        <taxon>Bacteria</taxon>
        <taxon>Pseudomonadati</taxon>
        <taxon>Pseudomonadota</taxon>
        <taxon>Gammaproteobacteria</taxon>
        <taxon>Cellvibrionales</taxon>
        <taxon>Spongiibacteraceae</taxon>
        <taxon>BD1-7 clade</taxon>
    </lineage>
</organism>
<dbReference type="EMBL" id="CACSII010000001">
    <property type="protein sequence ID" value="CAA0084403.1"/>
    <property type="molecule type" value="Genomic_DNA"/>
</dbReference>
<feature type="chain" id="PRO_5030137913" description="Outer membrane protein beta-barrel domain-containing protein" evidence="1">
    <location>
        <begin position="34"/>
        <end position="286"/>
    </location>
</feature>
<evidence type="ECO:0008006" key="4">
    <source>
        <dbReference type="Google" id="ProtNLM"/>
    </source>
</evidence>
<feature type="signal peptide" evidence="1">
    <location>
        <begin position="1"/>
        <end position="33"/>
    </location>
</feature>
<gene>
    <name evidence="2" type="ORF">DPBNPPHM_00720</name>
</gene>
<sequence>MVDHCNTDTFFRHRLLKSITTAGLLMAGPTAWAGAWVPAEGDGYNKFAVAPYNAKDFFGDNPDFKEFTGINYSVYAEHGLGNNVALYGTLLYQDLKQTTQENVTTRGSGFGDVELGVRYQFLTDPVVLSTAFLVKLPWLYDRDAELPLGNGQVDYESRLLLGKSLNQFGYIGVEVGYRYRTGDPSDEIRYLFEYGFNATDNLYFRTKLDGTKSVGNSQPFDSAASPNLSATPEFDLGKLEVTGGWSFGKPDSNQSRWGLEMTWNKDLYGRNTLDGMGFQIGLTRVY</sequence>
<evidence type="ECO:0000256" key="1">
    <source>
        <dbReference type="SAM" id="SignalP"/>
    </source>
</evidence>
<proteinExistence type="predicted"/>
<keyword evidence="1" id="KW-0732">Signal</keyword>
<dbReference type="Proteomes" id="UP000434580">
    <property type="component" value="Unassembled WGS sequence"/>
</dbReference>
<reference evidence="2 3" key="1">
    <citation type="submission" date="2019-11" db="EMBL/GenBank/DDBJ databases">
        <authorList>
            <person name="Holert J."/>
        </authorList>
    </citation>
    <scope>NUCLEOTIDE SEQUENCE [LARGE SCALE GENOMIC DNA]</scope>
    <source>
        <strain evidence="2">BC5_2</strain>
    </source>
</reference>
<evidence type="ECO:0000313" key="2">
    <source>
        <dbReference type="EMBL" id="CAA0084403.1"/>
    </source>
</evidence>
<dbReference type="AlphaFoldDB" id="A0A5S9N3I8"/>